<dbReference type="EMBL" id="JAGGLG010000016">
    <property type="protein sequence ID" value="MBP2018702.1"/>
    <property type="molecule type" value="Genomic_DNA"/>
</dbReference>
<accession>A0ABS4JT39</accession>
<dbReference type="Proteomes" id="UP001519289">
    <property type="component" value="Unassembled WGS sequence"/>
</dbReference>
<organism evidence="1 2">
    <name type="scientific">Symbiobacterium terraclitae</name>
    <dbReference type="NCBI Taxonomy" id="557451"/>
    <lineage>
        <taxon>Bacteria</taxon>
        <taxon>Bacillati</taxon>
        <taxon>Bacillota</taxon>
        <taxon>Clostridia</taxon>
        <taxon>Eubacteriales</taxon>
        <taxon>Symbiobacteriaceae</taxon>
        <taxon>Symbiobacterium</taxon>
    </lineage>
</organism>
<evidence type="ECO:0000313" key="2">
    <source>
        <dbReference type="Proteomes" id="UP001519289"/>
    </source>
</evidence>
<keyword evidence="2" id="KW-1185">Reference proteome</keyword>
<dbReference type="RefSeq" id="WP_209466826.1">
    <property type="nucleotide sequence ID" value="NZ_JAGGLG010000016.1"/>
</dbReference>
<gene>
    <name evidence="1" type="ORF">J2Z79_002117</name>
</gene>
<proteinExistence type="predicted"/>
<name>A0ABS4JT39_9FIRM</name>
<evidence type="ECO:0000313" key="1">
    <source>
        <dbReference type="EMBL" id="MBP2018702.1"/>
    </source>
</evidence>
<comment type="caution">
    <text evidence="1">The sequence shown here is derived from an EMBL/GenBank/DDBJ whole genome shotgun (WGS) entry which is preliminary data.</text>
</comment>
<reference evidence="1 2" key="1">
    <citation type="submission" date="2021-03" db="EMBL/GenBank/DDBJ databases">
        <title>Genomic Encyclopedia of Type Strains, Phase IV (KMG-IV): sequencing the most valuable type-strain genomes for metagenomic binning, comparative biology and taxonomic classification.</title>
        <authorList>
            <person name="Goeker M."/>
        </authorList>
    </citation>
    <scope>NUCLEOTIDE SEQUENCE [LARGE SCALE GENOMIC DNA]</scope>
    <source>
        <strain evidence="1 2">DSM 27138</strain>
    </source>
</reference>
<protein>
    <submittedName>
        <fullName evidence="1">Uncharacterized protein</fullName>
    </submittedName>
</protein>
<sequence>MRAWRVPLVVPVLVLALLLAPVTGEVTRMLHTGTPSDNRAQVERFVGDVAAVLAQAFVMLLPSGQYSTCPAPYDPDEIQYDCQARSWSLSTRR</sequence>